<proteinExistence type="predicted"/>
<dbReference type="Proteomes" id="UP000823775">
    <property type="component" value="Unassembled WGS sequence"/>
</dbReference>
<sequence length="158" mass="18381">DVEEKAPKFYARLQEMGWDPLVKEHCKANEAWVREFYVNIPIVDWNRRELVTYVKGRLILLSPTAINEALDLPYPPEDELKAQYMDGNGQWLVDTLVVEEQSASTNWGITQTDIRCTHFMVEARRWLNLMSRRIQTCSIGFKIENSRILAFCLTTSIA</sequence>
<dbReference type="EMBL" id="JACEIK010000288">
    <property type="protein sequence ID" value="MCD7454156.1"/>
    <property type="molecule type" value="Genomic_DNA"/>
</dbReference>
<evidence type="ECO:0000313" key="2">
    <source>
        <dbReference type="EMBL" id="MCD7454156.1"/>
    </source>
</evidence>
<feature type="non-terminal residue" evidence="2">
    <location>
        <position position="1"/>
    </location>
</feature>
<name>A0ABS8S4V5_DATST</name>
<gene>
    <name evidence="2" type="ORF">HAX54_023696</name>
</gene>
<evidence type="ECO:0000313" key="3">
    <source>
        <dbReference type="Proteomes" id="UP000823775"/>
    </source>
</evidence>
<comment type="caution">
    <text evidence="2">The sequence shown here is derived from an EMBL/GenBank/DDBJ whole genome shotgun (WGS) entry which is preliminary data.</text>
</comment>
<dbReference type="InterPro" id="IPR046796">
    <property type="entry name" value="Transposase_32_dom"/>
</dbReference>
<keyword evidence="3" id="KW-1185">Reference proteome</keyword>
<accession>A0ABS8S4V5</accession>
<feature type="domain" description="Putative plant transposon protein" evidence="1">
    <location>
        <begin position="15"/>
        <end position="147"/>
    </location>
</feature>
<organism evidence="2 3">
    <name type="scientific">Datura stramonium</name>
    <name type="common">Jimsonweed</name>
    <name type="synonym">Common thornapple</name>
    <dbReference type="NCBI Taxonomy" id="4076"/>
    <lineage>
        <taxon>Eukaryota</taxon>
        <taxon>Viridiplantae</taxon>
        <taxon>Streptophyta</taxon>
        <taxon>Embryophyta</taxon>
        <taxon>Tracheophyta</taxon>
        <taxon>Spermatophyta</taxon>
        <taxon>Magnoliopsida</taxon>
        <taxon>eudicotyledons</taxon>
        <taxon>Gunneridae</taxon>
        <taxon>Pentapetalae</taxon>
        <taxon>asterids</taxon>
        <taxon>lamiids</taxon>
        <taxon>Solanales</taxon>
        <taxon>Solanaceae</taxon>
        <taxon>Solanoideae</taxon>
        <taxon>Datureae</taxon>
        <taxon>Datura</taxon>
    </lineage>
</organism>
<dbReference type="Pfam" id="PF20167">
    <property type="entry name" value="Transposase_32"/>
    <property type="match status" value="1"/>
</dbReference>
<reference evidence="2 3" key="1">
    <citation type="journal article" date="2021" name="BMC Genomics">
        <title>Datura genome reveals duplications of psychoactive alkaloid biosynthetic genes and high mutation rate following tissue culture.</title>
        <authorList>
            <person name="Rajewski A."/>
            <person name="Carter-House D."/>
            <person name="Stajich J."/>
            <person name="Litt A."/>
        </authorList>
    </citation>
    <scope>NUCLEOTIDE SEQUENCE [LARGE SCALE GENOMIC DNA]</scope>
    <source>
        <strain evidence="2">AR-01</strain>
    </source>
</reference>
<evidence type="ECO:0000259" key="1">
    <source>
        <dbReference type="Pfam" id="PF20167"/>
    </source>
</evidence>
<protein>
    <recommendedName>
        <fullName evidence="1">Putative plant transposon protein domain-containing protein</fullName>
    </recommendedName>
</protein>